<feature type="region of interest" description="Disordered" evidence="2">
    <location>
        <begin position="169"/>
        <end position="189"/>
    </location>
</feature>
<evidence type="ECO:0000313" key="3">
    <source>
        <dbReference type="EMBL" id="PPQ83861.1"/>
    </source>
</evidence>
<proteinExistence type="predicted"/>
<keyword evidence="4" id="KW-1185">Reference proteome</keyword>
<protein>
    <recommendedName>
        <fullName evidence="5">Tyr recombinase domain-containing protein</fullName>
    </recommendedName>
</protein>
<name>A0A409WZH6_9AGAR</name>
<dbReference type="GO" id="GO:0015074">
    <property type="term" value="P:DNA integration"/>
    <property type="evidence" value="ECO:0007669"/>
    <property type="project" value="InterPro"/>
</dbReference>
<dbReference type="OrthoDB" id="2506773at2759"/>
<dbReference type="STRING" id="181874.A0A409WZH6"/>
<feature type="non-terminal residue" evidence="3">
    <location>
        <position position="1"/>
    </location>
</feature>
<gene>
    <name evidence="3" type="ORF">CVT24_006520</name>
</gene>
<reference evidence="3 4" key="1">
    <citation type="journal article" date="2018" name="Evol. Lett.">
        <title>Horizontal gene cluster transfer increased hallucinogenic mushroom diversity.</title>
        <authorList>
            <person name="Reynolds H.T."/>
            <person name="Vijayakumar V."/>
            <person name="Gluck-Thaler E."/>
            <person name="Korotkin H.B."/>
            <person name="Matheny P.B."/>
            <person name="Slot J.C."/>
        </authorList>
    </citation>
    <scope>NUCLEOTIDE SEQUENCE [LARGE SCALE GENOMIC DNA]</scope>
    <source>
        <strain evidence="3 4">2629</strain>
    </source>
</reference>
<comment type="caution">
    <text evidence="3">The sequence shown here is derived from an EMBL/GenBank/DDBJ whole genome shotgun (WGS) entry which is preliminary data.</text>
</comment>
<dbReference type="PANTHER" id="PTHR33050:SF7">
    <property type="entry name" value="RIBONUCLEASE H"/>
    <property type="match status" value="1"/>
</dbReference>
<dbReference type="InterPro" id="IPR052055">
    <property type="entry name" value="Hepadnavirus_pol/RT"/>
</dbReference>
<dbReference type="InterPro" id="IPR011010">
    <property type="entry name" value="DNA_brk_join_enz"/>
</dbReference>
<sequence>VALAPPGTEACTLDIEKFHRTCPALPEHKPWLVVQGRPGDFYIDHCLPFGAACASSNAGMIANALVDIWIEKGFRPVLKYEDDIQVFRLPSSRRISSMESTPYSYDFAEVVLSVLDLGVPWHPTKGTTSFTSKPTFLGLLWDLPARTVALPEEKRIKFIRSSPYTRAGTLSRAGSNSAQPNPPASVFRPVAPQATANPAHSTAGSIPSYASPYMQNRARRVDGSETVDSVCIHLPWTKTTKDQGGKIILTRRGDNLCPVFAILNHFSLNHFSNISKDSLHDYSLFAYMQDDGHIRNMYKIEFLNFVQGVWKSHPDLSHVSGHSFRIGGAVALLMAGVEPEVVAAAGGWTSMSFLLYWRKLDHIIPQFTAKAYAGKDISSITSKIERMGGNGSLPPSVLAAAASF</sequence>
<evidence type="ECO:0000313" key="4">
    <source>
        <dbReference type="Proteomes" id="UP000284842"/>
    </source>
</evidence>
<evidence type="ECO:0008006" key="5">
    <source>
        <dbReference type="Google" id="ProtNLM"/>
    </source>
</evidence>
<evidence type="ECO:0000256" key="2">
    <source>
        <dbReference type="SAM" id="MobiDB-lite"/>
    </source>
</evidence>
<accession>A0A409WZH6</accession>
<keyword evidence="1" id="KW-0233">DNA recombination</keyword>
<dbReference type="EMBL" id="NHTK01004973">
    <property type="protein sequence ID" value="PPQ83861.1"/>
    <property type="molecule type" value="Genomic_DNA"/>
</dbReference>
<dbReference type="Gene3D" id="1.10.443.10">
    <property type="entry name" value="Intergrase catalytic core"/>
    <property type="match status" value="1"/>
</dbReference>
<dbReference type="GO" id="GO:0003677">
    <property type="term" value="F:DNA binding"/>
    <property type="evidence" value="ECO:0007669"/>
    <property type="project" value="InterPro"/>
</dbReference>
<dbReference type="PANTHER" id="PTHR33050">
    <property type="entry name" value="REVERSE TRANSCRIPTASE DOMAIN-CONTAINING PROTEIN"/>
    <property type="match status" value="1"/>
</dbReference>
<dbReference type="SUPFAM" id="SSF56349">
    <property type="entry name" value="DNA breaking-rejoining enzymes"/>
    <property type="match status" value="1"/>
</dbReference>
<evidence type="ECO:0000256" key="1">
    <source>
        <dbReference type="ARBA" id="ARBA00023172"/>
    </source>
</evidence>
<dbReference type="AlphaFoldDB" id="A0A409WZH6"/>
<dbReference type="InParanoid" id="A0A409WZH6"/>
<dbReference type="InterPro" id="IPR013762">
    <property type="entry name" value="Integrase-like_cat_sf"/>
</dbReference>
<organism evidence="3 4">
    <name type="scientific">Panaeolus cyanescens</name>
    <dbReference type="NCBI Taxonomy" id="181874"/>
    <lineage>
        <taxon>Eukaryota</taxon>
        <taxon>Fungi</taxon>
        <taxon>Dikarya</taxon>
        <taxon>Basidiomycota</taxon>
        <taxon>Agaricomycotina</taxon>
        <taxon>Agaricomycetes</taxon>
        <taxon>Agaricomycetidae</taxon>
        <taxon>Agaricales</taxon>
        <taxon>Agaricineae</taxon>
        <taxon>Galeropsidaceae</taxon>
        <taxon>Panaeolus</taxon>
    </lineage>
</organism>
<dbReference type="Proteomes" id="UP000284842">
    <property type="component" value="Unassembled WGS sequence"/>
</dbReference>
<dbReference type="GO" id="GO:0006310">
    <property type="term" value="P:DNA recombination"/>
    <property type="evidence" value="ECO:0007669"/>
    <property type="project" value="UniProtKB-KW"/>
</dbReference>